<feature type="transmembrane region" description="Helical" evidence="9">
    <location>
        <begin position="390"/>
        <end position="414"/>
    </location>
</feature>
<dbReference type="InterPro" id="IPR006669">
    <property type="entry name" value="MgtE_transporter"/>
</dbReference>
<evidence type="ECO:0000256" key="6">
    <source>
        <dbReference type="ARBA" id="ARBA00022989"/>
    </source>
</evidence>
<dbReference type="GO" id="GO:0046872">
    <property type="term" value="F:metal ion binding"/>
    <property type="evidence" value="ECO:0007669"/>
    <property type="project" value="UniProtKB-KW"/>
</dbReference>
<dbReference type="AlphaFoldDB" id="A0A9D1EMU7"/>
<dbReference type="Pfam" id="PF00571">
    <property type="entry name" value="CBS"/>
    <property type="match status" value="2"/>
</dbReference>
<dbReference type="Pfam" id="PF03448">
    <property type="entry name" value="MgtE_N"/>
    <property type="match status" value="1"/>
</dbReference>
<sequence length="455" mass="50266">MEKTTVFDIVIKLLEQHKFAELKLIMNQMNPTDIASIFDEADKKDVPVLFRLLPKELAAQTFAYLDSDQQEQLILAFSDKEIRDMVDELFLDDTVDIIEEMPANVVSRILKNTDEATRRQINELLAYPDDSAGSVMTPEFVYLNKNMTVLEAFDKIRSVGVAKETIYTCYVTEERKLIGVVSLLDLVTAPQNTKVEQIMDENVISVNTKEDKETVAATFAKYDLLALPVVDGENRLVGIVTVDDAIDVMQDENTEDIELMAAIVPTDKPYFKTSVFETFLKRIPWLLILMVSATFTGMIITGFEEKLAASVALTAFIPMLMDTGGNAGGQSSTTIIRGLSLGNIQLKDVLKVLWKEMRVAVLCGVVLAVVNFVKIMLVDRLLLGNSDINAMVALVVCLTLVVAVFIAKIIGCTLPIGAKVIGFDPAVMASPFITTIVDAISLLSYFWIAQALLGI</sequence>
<dbReference type="InterPro" id="IPR046342">
    <property type="entry name" value="CBS_dom_sf"/>
</dbReference>
<dbReference type="Gene3D" id="1.25.60.10">
    <property type="entry name" value="MgtE N-terminal domain-like"/>
    <property type="match status" value="1"/>
</dbReference>
<dbReference type="InterPro" id="IPR006667">
    <property type="entry name" value="SLC41_membr_dom"/>
</dbReference>
<dbReference type="SUPFAM" id="SSF161093">
    <property type="entry name" value="MgtE membrane domain-like"/>
    <property type="match status" value="1"/>
</dbReference>
<gene>
    <name evidence="11" type="primary">mgtE</name>
    <name evidence="11" type="ORF">IAD01_00250</name>
</gene>
<dbReference type="InterPro" id="IPR036739">
    <property type="entry name" value="SLC41_membr_dom_sf"/>
</dbReference>
<proteinExistence type="inferred from homology"/>
<comment type="subunit">
    <text evidence="9">Homodimer.</text>
</comment>
<evidence type="ECO:0000256" key="9">
    <source>
        <dbReference type="RuleBase" id="RU362011"/>
    </source>
</evidence>
<dbReference type="PANTHER" id="PTHR43773">
    <property type="entry name" value="MAGNESIUM TRANSPORTER MGTE"/>
    <property type="match status" value="1"/>
</dbReference>
<evidence type="ECO:0000256" key="1">
    <source>
        <dbReference type="ARBA" id="ARBA00004141"/>
    </source>
</evidence>
<protein>
    <recommendedName>
        <fullName evidence="9">Magnesium transporter MgtE</fullName>
    </recommendedName>
</protein>
<comment type="caution">
    <text evidence="9">Lacks conserved residue(s) required for the propagation of feature annotation.</text>
</comment>
<feature type="domain" description="CBS" evidence="10">
    <location>
        <begin position="199"/>
        <end position="255"/>
    </location>
</feature>
<reference evidence="11" key="1">
    <citation type="submission" date="2020-10" db="EMBL/GenBank/DDBJ databases">
        <authorList>
            <person name="Gilroy R."/>
        </authorList>
    </citation>
    <scope>NUCLEOTIDE SEQUENCE</scope>
    <source>
        <strain evidence="11">CHK157-1446</strain>
    </source>
</reference>
<dbReference type="Gene3D" id="3.10.580.10">
    <property type="entry name" value="CBS-domain"/>
    <property type="match status" value="1"/>
</dbReference>
<dbReference type="SMART" id="SM00924">
    <property type="entry name" value="MgtE_N"/>
    <property type="match status" value="1"/>
</dbReference>
<evidence type="ECO:0000256" key="8">
    <source>
        <dbReference type="PROSITE-ProRule" id="PRU00703"/>
    </source>
</evidence>
<dbReference type="NCBIfam" id="TIGR00400">
    <property type="entry name" value="mgtE"/>
    <property type="match status" value="1"/>
</dbReference>
<dbReference type="SUPFAM" id="SSF54631">
    <property type="entry name" value="CBS-domain pair"/>
    <property type="match status" value="1"/>
</dbReference>
<accession>A0A9D1EMU7</accession>
<dbReference type="CDD" id="cd04606">
    <property type="entry name" value="CBS_pair_Mg_transporter"/>
    <property type="match status" value="1"/>
</dbReference>
<dbReference type="InterPro" id="IPR000644">
    <property type="entry name" value="CBS_dom"/>
</dbReference>
<keyword evidence="8" id="KW-0129">CBS domain</keyword>
<evidence type="ECO:0000256" key="4">
    <source>
        <dbReference type="ARBA" id="ARBA00022692"/>
    </source>
</evidence>
<keyword evidence="9" id="KW-1003">Cell membrane</keyword>
<dbReference type="SUPFAM" id="SSF158791">
    <property type="entry name" value="MgtE N-terminal domain-like"/>
    <property type="match status" value="1"/>
</dbReference>
<evidence type="ECO:0000313" key="11">
    <source>
        <dbReference type="EMBL" id="HIS23827.1"/>
    </source>
</evidence>
<dbReference type="GO" id="GO:0005886">
    <property type="term" value="C:plasma membrane"/>
    <property type="evidence" value="ECO:0007669"/>
    <property type="project" value="UniProtKB-SubCell"/>
</dbReference>
<reference evidence="11" key="2">
    <citation type="journal article" date="2021" name="PeerJ">
        <title>Extensive microbial diversity within the chicken gut microbiome revealed by metagenomics and culture.</title>
        <authorList>
            <person name="Gilroy R."/>
            <person name="Ravi A."/>
            <person name="Getino M."/>
            <person name="Pursley I."/>
            <person name="Horton D.L."/>
            <person name="Alikhan N.F."/>
            <person name="Baker D."/>
            <person name="Gharbi K."/>
            <person name="Hall N."/>
            <person name="Watson M."/>
            <person name="Adriaenssens E.M."/>
            <person name="Foster-Nyarko E."/>
            <person name="Jarju S."/>
            <person name="Secka A."/>
            <person name="Antonio M."/>
            <person name="Oren A."/>
            <person name="Chaudhuri R.R."/>
            <person name="La Ragione R."/>
            <person name="Hildebrand F."/>
            <person name="Pallen M.J."/>
        </authorList>
    </citation>
    <scope>NUCLEOTIDE SEQUENCE</scope>
    <source>
        <strain evidence="11">CHK157-1446</strain>
    </source>
</reference>
<comment type="caution">
    <text evidence="11">The sequence shown here is derived from an EMBL/GenBank/DDBJ whole genome shotgun (WGS) entry which is preliminary data.</text>
</comment>
<keyword evidence="7 9" id="KW-0472">Membrane</keyword>
<evidence type="ECO:0000256" key="3">
    <source>
        <dbReference type="ARBA" id="ARBA00022448"/>
    </source>
</evidence>
<organism evidence="11 12">
    <name type="scientific">Candidatus Faeciplasma gallinarum</name>
    <dbReference type="NCBI Taxonomy" id="2840799"/>
    <lineage>
        <taxon>Bacteria</taxon>
        <taxon>Bacillati</taxon>
        <taxon>Bacillota</taxon>
        <taxon>Clostridia</taxon>
        <taxon>Eubacteriales</taxon>
        <taxon>Oscillospiraceae</taxon>
        <taxon>Oscillospiraceae incertae sedis</taxon>
        <taxon>Candidatus Faeciplasma</taxon>
    </lineage>
</organism>
<comment type="function">
    <text evidence="9">Acts as a magnesium transporter.</text>
</comment>
<dbReference type="EMBL" id="DVIR01000002">
    <property type="protein sequence ID" value="HIS23827.1"/>
    <property type="molecule type" value="Genomic_DNA"/>
</dbReference>
<dbReference type="PROSITE" id="PS51371">
    <property type="entry name" value="CBS"/>
    <property type="match status" value="2"/>
</dbReference>
<feature type="transmembrane region" description="Helical" evidence="9">
    <location>
        <begin position="283"/>
        <end position="303"/>
    </location>
</feature>
<name>A0A9D1EMU7_9FIRM</name>
<keyword evidence="3 9" id="KW-0813">Transport</keyword>
<dbReference type="Gene3D" id="1.10.357.20">
    <property type="entry name" value="SLC41 divalent cation transporters, integral membrane domain"/>
    <property type="match status" value="1"/>
</dbReference>
<dbReference type="Proteomes" id="UP000823982">
    <property type="component" value="Unassembled WGS sequence"/>
</dbReference>
<evidence type="ECO:0000256" key="5">
    <source>
        <dbReference type="ARBA" id="ARBA00022842"/>
    </source>
</evidence>
<evidence type="ECO:0000259" key="10">
    <source>
        <dbReference type="PROSITE" id="PS51371"/>
    </source>
</evidence>
<comment type="subcellular location">
    <subcellularLocation>
        <location evidence="9">Cell membrane</location>
        <topology evidence="9">Multi-pass membrane protein</topology>
    </subcellularLocation>
    <subcellularLocation>
        <location evidence="1">Membrane</location>
        <topology evidence="1">Multi-pass membrane protein</topology>
    </subcellularLocation>
</comment>
<dbReference type="GO" id="GO:0015095">
    <property type="term" value="F:magnesium ion transmembrane transporter activity"/>
    <property type="evidence" value="ECO:0007669"/>
    <property type="project" value="UniProtKB-UniRule"/>
</dbReference>
<feature type="transmembrane region" description="Helical" evidence="9">
    <location>
        <begin position="426"/>
        <end position="448"/>
    </location>
</feature>
<feature type="domain" description="CBS" evidence="10">
    <location>
        <begin position="136"/>
        <end position="196"/>
    </location>
</feature>
<dbReference type="InterPro" id="IPR006668">
    <property type="entry name" value="Mg_transptr_MgtE_intracell_dom"/>
</dbReference>
<dbReference type="SMART" id="SM00116">
    <property type="entry name" value="CBS"/>
    <property type="match status" value="2"/>
</dbReference>
<comment type="similarity">
    <text evidence="2 9">Belongs to the SLC41A transporter family.</text>
</comment>
<keyword evidence="4 9" id="KW-0812">Transmembrane</keyword>
<evidence type="ECO:0000313" key="12">
    <source>
        <dbReference type="Proteomes" id="UP000823982"/>
    </source>
</evidence>
<feature type="transmembrane region" description="Helical" evidence="9">
    <location>
        <begin position="359"/>
        <end position="378"/>
    </location>
</feature>
<evidence type="ECO:0000256" key="7">
    <source>
        <dbReference type="ARBA" id="ARBA00023136"/>
    </source>
</evidence>
<dbReference type="Pfam" id="PF01769">
    <property type="entry name" value="MgtE"/>
    <property type="match status" value="1"/>
</dbReference>
<dbReference type="InterPro" id="IPR038076">
    <property type="entry name" value="MgtE_N_sf"/>
</dbReference>
<dbReference type="PANTHER" id="PTHR43773:SF1">
    <property type="entry name" value="MAGNESIUM TRANSPORTER MGTE"/>
    <property type="match status" value="1"/>
</dbReference>
<keyword evidence="6 9" id="KW-1133">Transmembrane helix</keyword>
<evidence type="ECO:0000256" key="2">
    <source>
        <dbReference type="ARBA" id="ARBA00009749"/>
    </source>
</evidence>
<keyword evidence="5 9" id="KW-0460">Magnesium</keyword>
<keyword evidence="9" id="KW-0479">Metal-binding</keyword>